<keyword evidence="2 4" id="KW-0479">Metal-binding</keyword>
<feature type="domain" description="LIM zinc-binding" evidence="6">
    <location>
        <begin position="455"/>
        <end position="519"/>
    </location>
</feature>
<dbReference type="PANTHER" id="PTHR14963">
    <property type="entry name" value="RHO GTPASE ACTIVATING PROTEIN 18,19-RELATED"/>
    <property type="match status" value="1"/>
</dbReference>
<dbReference type="GO" id="GO:0005096">
    <property type="term" value="F:GTPase activator activity"/>
    <property type="evidence" value="ECO:0007669"/>
    <property type="project" value="UniProtKB-KW"/>
</dbReference>
<dbReference type="Pfam" id="PF00412">
    <property type="entry name" value="LIM"/>
    <property type="match status" value="2"/>
</dbReference>
<feature type="domain" description="Rho-GAP" evidence="7">
    <location>
        <begin position="768"/>
        <end position="992"/>
    </location>
</feature>
<proteinExistence type="predicted"/>
<dbReference type="PROSITE" id="PS00478">
    <property type="entry name" value="LIM_DOMAIN_1"/>
    <property type="match status" value="1"/>
</dbReference>
<dbReference type="SMART" id="SM00132">
    <property type="entry name" value="LIM"/>
    <property type="match status" value="3"/>
</dbReference>
<dbReference type="GO" id="GO:0005737">
    <property type="term" value="C:cytoplasm"/>
    <property type="evidence" value="ECO:0007669"/>
    <property type="project" value="TreeGrafter"/>
</dbReference>
<dbReference type="OrthoDB" id="20689at2759"/>
<dbReference type="InterPro" id="IPR008936">
    <property type="entry name" value="Rho_GTPase_activation_prot"/>
</dbReference>
<evidence type="ECO:0000256" key="4">
    <source>
        <dbReference type="PROSITE-ProRule" id="PRU00125"/>
    </source>
</evidence>
<dbReference type="GO" id="GO:0046872">
    <property type="term" value="F:metal ion binding"/>
    <property type="evidence" value="ECO:0007669"/>
    <property type="project" value="UniProtKB-KW"/>
</dbReference>
<feature type="domain" description="LIM zinc-binding" evidence="6">
    <location>
        <begin position="58"/>
        <end position="122"/>
    </location>
</feature>
<dbReference type="AlphaFoldDB" id="A0A1G4JHZ8"/>
<accession>A0A1G4JHZ8</accession>
<dbReference type="Pfam" id="PF00620">
    <property type="entry name" value="RhoGAP"/>
    <property type="match status" value="1"/>
</dbReference>
<evidence type="ECO:0000256" key="5">
    <source>
        <dbReference type="SAM" id="MobiDB-lite"/>
    </source>
</evidence>
<keyword evidence="3 4" id="KW-0862">Zinc</keyword>
<dbReference type="SMART" id="SM00324">
    <property type="entry name" value="RhoGAP"/>
    <property type="match status" value="1"/>
</dbReference>
<dbReference type="EMBL" id="LT598465">
    <property type="protein sequence ID" value="SCU90017.1"/>
    <property type="molecule type" value="Genomic_DNA"/>
</dbReference>
<dbReference type="InterPro" id="IPR001781">
    <property type="entry name" value="Znf_LIM"/>
</dbReference>
<organism evidence="8 9">
    <name type="scientific">Lachancea mirantina</name>
    <dbReference type="NCBI Taxonomy" id="1230905"/>
    <lineage>
        <taxon>Eukaryota</taxon>
        <taxon>Fungi</taxon>
        <taxon>Dikarya</taxon>
        <taxon>Ascomycota</taxon>
        <taxon>Saccharomycotina</taxon>
        <taxon>Saccharomycetes</taxon>
        <taxon>Saccharomycetales</taxon>
        <taxon>Saccharomycetaceae</taxon>
        <taxon>Lachancea</taxon>
    </lineage>
</organism>
<keyword evidence="1" id="KW-0343">GTPase activation</keyword>
<dbReference type="SUPFAM" id="SSF48350">
    <property type="entry name" value="GTPase activation domain, GAP"/>
    <property type="match status" value="1"/>
</dbReference>
<dbReference type="CDD" id="cd08368">
    <property type="entry name" value="LIM"/>
    <property type="match status" value="1"/>
</dbReference>
<feature type="region of interest" description="Disordered" evidence="5">
    <location>
        <begin position="1"/>
        <end position="31"/>
    </location>
</feature>
<evidence type="ECO:0000256" key="1">
    <source>
        <dbReference type="ARBA" id="ARBA00022468"/>
    </source>
</evidence>
<dbReference type="PANTHER" id="PTHR14963:SF7">
    <property type="entry name" value="RHO GTPASE-ACTIVATING PROTEIN 19"/>
    <property type="match status" value="1"/>
</dbReference>
<dbReference type="CDD" id="cd09391">
    <property type="entry name" value="LIM1_Lrg1p_like"/>
    <property type="match status" value="1"/>
</dbReference>
<dbReference type="GO" id="GO:0051056">
    <property type="term" value="P:regulation of small GTPase mediated signal transduction"/>
    <property type="evidence" value="ECO:0007669"/>
    <property type="project" value="TreeGrafter"/>
</dbReference>
<evidence type="ECO:0000259" key="6">
    <source>
        <dbReference type="PROSITE" id="PS50023"/>
    </source>
</evidence>
<dbReference type="STRING" id="1230905.A0A1G4JHZ8"/>
<evidence type="ECO:0000313" key="9">
    <source>
        <dbReference type="Proteomes" id="UP000191024"/>
    </source>
</evidence>
<dbReference type="Gene3D" id="2.10.110.10">
    <property type="entry name" value="Cysteine Rich Protein"/>
    <property type="match status" value="4"/>
</dbReference>
<dbReference type="GO" id="GO:0007165">
    <property type="term" value="P:signal transduction"/>
    <property type="evidence" value="ECO:0007669"/>
    <property type="project" value="InterPro"/>
</dbReference>
<protein>
    <submittedName>
        <fullName evidence="8">LAMI_0E00210g1_1</fullName>
    </submittedName>
</protein>
<evidence type="ECO:0000256" key="3">
    <source>
        <dbReference type="ARBA" id="ARBA00022833"/>
    </source>
</evidence>
<evidence type="ECO:0000313" key="8">
    <source>
        <dbReference type="EMBL" id="SCU90017.1"/>
    </source>
</evidence>
<evidence type="ECO:0000256" key="2">
    <source>
        <dbReference type="ARBA" id="ARBA00022723"/>
    </source>
</evidence>
<evidence type="ECO:0000259" key="7">
    <source>
        <dbReference type="PROSITE" id="PS50238"/>
    </source>
</evidence>
<gene>
    <name evidence="8" type="ORF">LAMI_0E00210G</name>
</gene>
<dbReference type="PROSITE" id="PS50023">
    <property type="entry name" value="LIM_DOMAIN_2"/>
    <property type="match status" value="2"/>
</dbReference>
<dbReference type="Proteomes" id="UP000191024">
    <property type="component" value="Chromosome E"/>
</dbReference>
<dbReference type="Gene3D" id="1.10.555.10">
    <property type="entry name" value="Rho GTPase activation protein"/>
    <property type="match status" value="1"/>
</dbReference>
<sequence>MNLAAGLSNAHVSATHGDHTDNPRYQLPSKPEAAYGGKRLVSTARPTLSPRQSSKTSKICARCGTAIHQGSLKALGKYFHEECFVCFDCGDTCRPKYFPFEDPKTHQLIPLCQQDYFKRNNLLCHVCDKPLRGVYYNAFGKLYDEEHFCCKICHEKCGINTCFNYNDDLYCKYHFLKLFSHRCKGCNYPISDQYIEFPRGDEVHRWHPECYGIHKYWHVNIPPEAVGLPRLKEYKENTDPKSFEKLHPSRQELEKQVNSFGNLIAKTWSVLYKFEEEAAVCISDMFQYLTSLDQLKGLHSAALLVLKTECLFRGLDSLNSLTNFDMKTPNSSLTANDPNHVLLDVPIEMESAAYKYAKLPRNFSTKLMIYLQLLRKLSAAPSDKDVNVSSLMSVITGLAHFLKLLVRHGLQTALERNRSVHTANALIKFLRDIEHNEAFVDKPFDHVDVSIDATDCCAHCRKYIQEACLQFRTYRWHKNCLGCSSCQAPIDMYGVADAAFDLREEKVFCAQCAVRNPESSPGFKPVTKLAQLIFLLKIALIRSKAVMEIQLKNKDALNRSNSVKESISMQQTYIRTLNDIKRLKSRRQSVPLSSNKREARRSKIIETSEMDLIDEESAKEKSLIIQTERINLPKEGQNMFNSTKTLTLDDISRIVAAEQARELRPNAFTYFKKLKDNDDEVVGIVNKKGGIYFSELQPREMYIVRLLALALLGAEPNSPLSKFPSQVQKLIPQPPKEPKQPSGTFWSRMKIMMSKDTKRASCQKVFGSSLDLLSNEWGTESDLGIGPSKIKIPIIIDELISSLRQMDMSVEGIFRKNGNIRKLRELANAIDSNPSEVPDLSKENAVQLSALLKKFLRDLPDPLLTFPLYDIWIEVAKIDSDFEKHKYYNLLYALLPTSHRNLAEVLFSFLHWTSSFSHIDSQMGSKMDIHNLSTVITPNILYHLGNTSTQPTVNGGAIHNTYKDAFAQNEGENYFLAIEVVNYLINHNEDMSIVPKFMMNLLKGAQEKNLYDPESLKQFALAHVKEGKVTFSEYKVGESVTMKNSTSVARIEIKGKERIGMD</sequence>
<reference evidence="8 9" key="1">
    <citation type="submission" date="2016-03" db="EMBL/GenBank/DDBJ databases">
        <authorList>
            <person name="Devillers H."/>
        </authorList>
    </citation>
    <scope>NUCLEOTIDE SEQUENCE [LARGE SCALE GENOMIC DNA]</scope>
    <source>
        <strain evidence="8">CBS 11717</strain>
    </source>
</reference>
<keyword evidence="9" id="KW-1185">Reference proteome</keyword>
<name>A0A1G4JHZ8_9SACH</name>
<keyword evidence="4" id="KW-0440">LIM domain</keyword>
<dbReference type="InterPro" id="IPR000198">
    <property type="entry name" value="RhoGAP_dom"/>
</dbReference>
<dbReference type="PROSITE" id="PS50238">
    <property type="entry name" value="RHOGAP"/>
    <property type="match status" value="1"/>
</dbReference>
<dbReference type="SUPFAM" id="SSF57716">
    <property type="entry name" value="Glucocorticoid receptor-like (DNA-binding domain)"/>
    <property type="match status" value="3"/>
</dbReference>